<organism evidence="7">
    <name type="scientific">hydrothermal vent metagenome</name>
    <dbReference type="NCBI Taxonomy" id="652676"/>
    <lineage>
        <taxon>unclassified sequences</taxon>
        <taxon>metagenomes</taxon>
        <taxon>ecological metagenomes</taxon>
    </lineage>
</organism>
<dbReference type="EMBL" id="UOEN01000008">
    <property type="protein sequence ID" value="VAW11442.1"/>
    <property type="molecule type" value="Genomic_DNA"/>
</dbReference>
<accession>A0A3B0TAB8</accession>
<name>A0A3B0TAB8_9ZZZZ</name>
<dbReference type="GO" id="GO:0016740">
    <property type="term" value="F:transferase activity"/>
    <property type="evidence" value="ECO:0007669"/>
    <property type="project" value="UniProtKB-KW"/>
</dbReference>
<keyword evidence="3" id="KW-0479">Metal-binding</keyword>
<evidence type="ECO:0000256" key="2">
    <source>
        <dbReference type="ARBA" id="ARBA00022679"/>
    </source>
</evidence>
<dbReference type="InterPro" id="IPR029045">
    <property type="entry name" value="ClpP/crotonase-like_dom_sf"/>
</dbReference>
<reference evidence="7" key="1">
    <citation type="submission" date="2018-06" db="EMBL/GenBank/DDBJ databases">
        <authorList>
            <person name="Zhirakovskaya E."/>
        </authorList>
    </citation>
    <scope>NUCLEOTIDE SEQUENCE</scope>
</reference>
<evidence type="ECO:0000256" key="5">
    <source>
        <dbReference type="ARBA" id="ARBA00022833"/>
    </source>
</evidence>
<keyword evidence="5" id="KW-0862">Zinc</keyword>
<evidence type="ECO:0000313" key="7">
    <source>
        <dbReference type="EMBL" id="VAW11442.1"/>
    </source>
</evidence>
<protein>
    <recommendedName>
        <fullName evidence="6">CoA carboxyltransferase N-terminal domain-containing protein</fullName>
    </recommendedName>
</protein>
<feature type="domain" description="CoA carboxyltransferase N-terminal" evidence="6">
    <location>
        <begin position="23"/>
        <end position="79"/>
    </location>
</feature>
<dbReference type="Gene3D" id="3.90.226.10">
    <property type="entry name" value="2-enoyl-CoA Hydratase, Chain A, domain 1"/>
    <property type="match status" value="1"/>
</dbReference>
<dbReference type="Pfam" id="PF17848">
    <property type="entry name" value="Zn_ribbon_ACC"/>
    <property type="match status" value="1"/>
</dbReference>
<dbReference type="GO" id="GO:2001295">
    <property type="term" value="P:malonyl-CoA biosynthetic process"/>
    <property type="evidence" value="ECO:0007669"/>
    <property type="project" value="TreeGrafter"/>
</dbReference>
<dbReference type="AlphaFoldDB" id="A0A3B0TAB8"/>
<feature type="non-terminal residue" evidence="7">
    <location>
        <position position="79"/>
    </location>
</feature>
<evidence type="ECO:0000256" key="1">
    <source>
        <dbReference type="ARBA" id="ARBA00004496"/>
    </source>
</evidence>
<dbReference type="PANTHER" id="PTHR42995">
    <property type="entry name" value="ACETYL-COENZYME A CARBOXYLASE CARBOXYL TRANSFERASE SUBUNIT BETA, CHLOROPLASTIC"/>
    <property type="match status" value="1"/>
</dbReference>
<dbReference type="GO" id="GO:0008270">
    <property type="term" value="F:zinc ion binding"/>
    <property type="evidence" value="ECO:0007669"/>
    <property type="project" value="UniProtKB-KW"/>
</dbReference>
<sequence>MALFGRKKYTLVNIKKKDIPSGLWMKCPECGSPAYRKELSNNYNVCGKCEYHFSLTAKERIDLLVDEGTFEEMDANMLS</sequence>
<dbReference type="SUPFAM" id="SSF52096">
    <property type="entry name" value="ClpP/crotonase"/>
    <property type="match status" value="1"/>
</dbReference>
<keyword evidence="4" id="KW-0863">Zinc-finger</keyword>
<dbReference type="GO" id="GO:0006633">
    <property type="term" value="P:fatty acid biosynthetic process"/>
    <property type="evidence" value="ECO:0007669"/>
    <property type="project" value="TreeGrafter"/>
</dbReference>
<dbReference type="InterPro" id="IPR011762">
    <property type="entry name" value="COA_CT_N"/>
</dbReference>
<evidence type="ECO:0000256" key="3">
    <source>
        <dbReference type="ARBA" id="ARBA00022723"/>
    </source>
</evidence>
<dbReference type="InterPro" id="IPR041010">
    <property type="entry name" value="Znf-ACC"/>
</dbReference>
<gene>
    <name evidence="7" type="ORF">MNBD_BACTEROID05-1341</name>
</gene>
<evidence type="ECO:0000256" key="4">
    <source>
        <dbReference type="ARBA" id="ARBA00022771"/>
    </source>
</evidence>
<dbReference type="GO" id="GO:0003989">
    <property type="term" value="F:acetyl-CoA carboxylase activity"/>
    <property type="evidence" value="ECO:0007669"/>
    <property type="project" value="TreeGrafter"/>
</dbReference>
<proteinExistence type="predicted"/>
<evidence type="ECO:0000259" key="6">
    <source>
        <dbReference type="PROSITE" id="PS50980"/>
    </source>
</evidence>
<dbReference type="GO" id="GO:0005737">
    <property type="term" value="C:cytoplasm"/>
    <property type="evidence" value="ECO:0007669"/>
    <property type="project" value="UniProtKB-SubCell"/>
</dbReference>
<comment type="subcellular location">
    <subcellularLocation>
        <location evidence="1">Cytoplasm</location>
    </subcellularLocation>
</comment>
<keyword evidence="2" id="KW-0808">Transferase</keyword>
<dbReference type="PANTHER" id="PTHR42995:SF5">
    <property type="entry name" value="ACETYL-COENZYME A CARBOXYLASE CARBOXYL TRANSFERASE SUBUNIT BETA, CHLOROPLASTIC"/>
    <property type="match status" value="1"/>
</dbReference>
<dbReference type="PROSITE" id="PS50980">
    <property type="entry name" value="COA_CT_NTER"/>
    <property type="match status" value="1"/>
</dbReference>